<protein>
    <recommendedName>
        <fullName evidence="3">F-box domain-containing protein</fullName>
    </recommendedName>
</protein>
<dbReference type="EMBL" id="LNIX01000018">
    <property type="protein sequence ID" value="OXA45163.1"/>
    <property type="molecule type" value="Genomic_DNA"/>
</dbReference>
<gene>
    <name evidence="1" type="ORF">Fcan01_20299</name>
</gene>
<evidence type="ECO:0000313" key="2">
    <source>
        <dbReference type="Proteomes" id="UP000198287"/>
    </source>
</evidence>
<evidence type="ECO:0000313" key="1">
    <source>
        <dbReference type="EMBL" id="OXA45163.1"/>
    </source>
</evidence>
<comment type="caution">
    <text evidence="1">The sequence shown here is derived from an EMBL/GenBank/DDBJ whole genome shotgun (WGS) entry which is preliminary data.</text>
</comment>
<dbReference type="SUPFAM" id="SSF52047">
    <property type="entry name" value="RNI-like"/>
    <property type="match status" value="1"/>
</dbReference>
<dbReference type="SUPFAM" id="SSF81383">
    <property type="entry name" value="F-box domain"/>
    <property type="match status" value="1"/>
</dbReference>
<reference evidence="1 2" key="1">
    <citation type="submission" date="2015-12" db="EMBL/GenBank/DDBJ databases">
        <title>The genome of Folsomia candida.</title>
        <authorList>
            <person name="Faddeeva A."/>
            <person name="Derks M.F."/>
            <person name="Anvar Y."/>
            <person name="Smit S."/>
            <person name="Van Straalen N."/>
            <person name="Roelofs D."/>
        </authorList>
    </citation>
    <scope>NUCLEOTIDE SEQUENCE [LARGE SCALE GENOMIC DNA]</scope>
    <source>
        <strain evidence="1 2">VU population</strain>
        <tissue evidence="1">Whole body</tissue>
    </source>
</reference>
<organism evidence="1 2">
    <name type="scientific">Folsomia candida</name>
    <name type="common">Springtail</name>
    <dbReference type="NCBI Taxonomy" id="158441"/>
    <lineage>
        <taxon>Eukaryota</taxon>
        <taxon>Metazoa</taxon>
        <taxon>Ecdysozoa</taxon>
        <taxon>Arthropoda</taxon>
        <taxon>Hexapoda</taxon>
        <taxon>Collembola</taxon>
        <taxon>Entomobryomorpha</taxon>
        <taxon>Isotomoidea</taxon>
        <taxon>Isotomidae</taxon>
        <taxon>Proisotominae</taxon>
        <taxon>Folsomia</taxon>
    </lineage>
</organism>
<accession>A0A226DIS2</accession>
<sequence>MDTQESIQYQTVDALENDLVLGRILKYLKIQDVAICRTINRHWCSVATPLFKRMVSQVTINFSSPHKVQSNINKYCDYLSTSGPECVKYTNFKFYKPPIGSLFLAKCGEHVTTLSFAYVFSDSLVQIMTQLPNLKKLDILELHVSAATFPNFTTGIKTIWIKECHAVEEREEKFFIHLFRVCPNLTEVMAGSSYSSFLNGLVAADRARNLSHISLERVDPDTVEILHTNKDQFHLRCLKIGKLQPVGMENGLHRFLNAQANTLETFVICEISDVWAGKVIMLPERMPNLKLLRLGLKQSDSWEREISLAPFNIPRQFPVLQKLLISGCAKNFNFPAFLLDNWDQQSLSVWGLELPAGGLSPHHVQKLAHLFPNLKDLSVGYQSGYVLKKMWTSFLGLESCTLSVGLDKKTCNIDTKGFLQLDEILTGFSKKESKLIKNTGVDNPQIGEPRFGSITNLKHLRELTIHKGPFRDRPKGWRLNNDSVTDIGVFYALQKLESLKYLISRNSTIELCRVRELHKYNNSSDWYFKLTSHPRSRYDSTHPMYTHGGR</sequence>
<dbReference type="InterPro" id="IPR032675">
    <property type="entry name" value="LRR_dom_sf"/>
</dbReference>
<keyword evidence="2" id="KW-1185">Reference proteome</keyword>
<proteinExistence type="predicted"/>
<name>A0A226DIS2_FOLCA</name>
<dbReference type="Gene3D" id="3.80.10.10">
    <property type="entry name" value="Ribonuclease Inhibitor"/>
    <property type="match status" value="1"/>
</dbReference>
<dbReference type="OrthoDB" id="8254904at2759"/>
<dbReference type="Proteomes" id="UP000198287">
    <property type="component" value="Unassembled WGS sequence"/>
</dbReference>
<dbReference type="AlphaFoldDB" id="A0A226DIS2"/>
<evidence type="ECO:0008006" key="3">
    <source>
        <dbReference type="Google" id="ProtNLM"/>
    </source>
</evidence>
<dbReference type="InterPro" id="IPR036047">
    <property type="entry name" value="F-box-like_dom_sf"/>
</dbReference>